<evidence type="ECO:0000256" key="1">
    <source>
        <dbReference type="ARBA" id="ARBA00022516"/>
    </source>
</evidence>
<evidence type="ECO:0000259" key="8">
    <source>
        <dbReference type="Pfam" id="PF01648"/>
    </source>
</evidence>
<organism evidence="9 10">
    <name type="scientific">Dimargaris cristalligena</name>
    <dbReference type="NCBI Taxonomy" id="215637"/>
    <lineage>
        <taxon>Eukaryota</taxon>
        <taxon>Fungi</taxon>
        <taxon>Fungi incertae sedis</taxon>
        <taxon>Zoopagomycota</taxon>
        <taxon>Kickxellomycotina</taxon>
        <taxon>Dimargaritomycetes</taxon>
        <taxon>Dimargaritales</taxon>
        <taxon>Dimargaritaceae</taxon>
        <taxon>Dimargaris</taxon>
    </lineage>
</organism>
<proteinExistence type="inferred from homology"/>
<keyword evidence="4" id="KW-0276">Fatty acid metabolism</keyword>
<keyword evidence="7" id="KW-0275">Fatty acid biosynthesis</keyword>
<protein>
    <submittedName>
        <fullName evidence="9">4'-phosphopantetheinyl transferase superfamily</fullName>
    </submittedName>
</protein>
<dbReference type="InterPro" id="IPR002582">
    <property type="entry name" value="ACPS"/>
</dbReference>
<dbReference type="InterPro" id="IPR037143">
    <property type="entry name" value="4-PPantetheinyl_Trfase_dom_sf"/>
</dbReference>
<evidence type="ECO:0000313" key="10">
    <source>
        <dbReference type="Proteomes" id="UP000268162"/>
    </source>
</evidence>
<evidence type="ECO:0000256" key="2">
    <source>
        <dbReference type="ARBA" id="ARBA00022679"/>
    </source>
</evidence>
<evidence type="ECO:0000256" key="4">
    <source>
        <dbReference type="ARBA" id="ARBA00022832"/>
    </source>
</evidence>
<keyword evidence="5" id="KW-0460">Magnesium</keyword>
<dbReference type="NCBIfam" id="TIGR00556">
    <property type="entry name" value="pantethn_trn"/>
    <property type="match status" value="1"/>
</dbReference>
<keyword evidence="3" id="KW-0479">Metal-binding</keyword>
<dbReference type="AlphaFoldDB" id="A0A4P9ZM35"/>
<evidence type="ECO:0000313" key="9">
    <source>
        <dbReference type="EMBL" id="RKP34233.1"/>
    </source>
</evidence>
<dbReference type="GO" id="GO:0000287">
    <property type="term" value="F:magnesium ion binding"/>
    <property type="evidence" value="ECO:0007669"/>
    <property type="project" value="InterPro"/>
</dbReference>
<sequence>MIVGIGIDLCCISRIRRIVEQGPGHATRFARRILHPTEWTDYQRRWVIRSQRPVPDDMVWFLASRWAVKEAAYKALYPQRKLTWKEVALVKSTGSPKPYLKIERAQECDGAGHSHVSLSHDGDWVVAQVIFEN</sequence>
<dbReference type="InterPro" id="IPR008278">
    <property type="entry name" value="4-PPantetheinyl_Trfase_dom"/>
</dbReference>
<dbReference type="Gene3D" id="3.90.470.20">
    <property type="entry name" value="4'-phosphopantetheinyl transferase domain"/>
    <property type="match status" value="1"/>
</dbReference>
<gene>
    <name evidence="9" type="ORF">BJ085DRAFT_20553</name>
</gene>
<dbReference type="Proteomes" id="UP000268162">
    <property type="component" value="Unassembled WGS sequence"/>
</dbReference>
<accession>A0A4P9ZM35</accession>
<feature type="domain" description="4'-phosphopantetheinyl transferase" evidence="8">
    <location>
        <begin position="4"/>
        <end position="127"/>
    </location>
</feature>
<evidence type="ECO:0000256" key="7">
    <source>
        <dbReference type="ARBA" id="ARBA00023160"/>
    </source>
</evidence>
<evidence type="ECO:0000256" key="3">
    <source>
        <dbReference type="ARBA" id="ARBA00022723"/>
    </source>
</evidence>
<dbReference type="EMBL" id="ML003297">
    <property type="protein sequence ID" value="RKP34233.1"/>
    <property type="molecule type" value="Genomic_DNA"/>
</dbReference>
<keyword evidence="1" id="KW-0444">Lipid biosynthesis</keyword>
<name>A0A4P9ZM35_9FUNG</name>
<dbReference type="Pfam" id="PF01648">
    <property type="entry name" value="ACPS"/>
    <property type="match status" value="1"/>
</dbReference>
<dbReference type="GO" id="GO:0008897">
    <property type="term" value="F:holo-[acyl-carrier-protein] synthase activity"/>
    <property type="evidence" value="ECO:0007669"/>
    <property type="project" value="InterPro"/>
</dbReference>
<dbReference type="HAMAP" id="MF_00101">
    <property type="entry name" value="AcpS"/>
    <property type="match status" value="1"/>
</dbReference>
<dbReference type="InterPro" id="IPR004568">
    <property type="entry name" value="Ppantetheine-prot_Trfase_dom"/>
</dbReference>
<keyword evidence="6" id="KW-0443">Lipid metabolism</keyword>
<evidence type="ECO:0000256" key="6">
    <source>
        <dbReference type="ARBA" id="ARBA00023098"/>
    </source>
</evidence>
<dbReference type="SUPFAM" id="SSF56214">
    <property type="entry name" value="4'-phosphopantetheinyl transferase"/>
    <property type="match status" value="1"/>
</dbReference>
<evidence type="ECO:0000256" key="5">
    <source>
        <dbReference type="ARBA" id="ARBA00022842"/>
    </source>
</evidence>
<dbReference type="GO" id="GO:0006633">
    <property type="term" value="P:fatty acid biosynthetic process"/>
    <property type="evidence" value="ECO:0007669"/>
    <property type="project" value="UniProtKB-KW"/>
</dbReference>
<keyword evidence="10" id="KW-1185">Reference proteome</keyword>
<reference evidence="10" key="1">
    <citation type="journal article" date="2018" name="Nat. Microbiol.">
        <title>Leveraging single-cell genomics to expand the fungal tree of life.</title>
        <authorList>
            <person name="Ahrendt S.R."/>
            <person name="Quandt C.A."/>
            <person name="Ciobanu D."/>
            <person name="Clum A."/>
            <person name="Salamov A."/>
            <person name="Andreopoulos B."/>
            <person name="Cheng J.F."/>
            <person name="Woyke T."/>
            <person name="Pelin A."/>
            <person name="Henrissat B."/>
            <person name="Reynolds N.K."/>
            <person name="Benny G.L."/>
            <person name="Smith M.E."/>
            <person name="James T.Y."/>
            <person name="Grigoriev I.V."/>
        </authorList>
    </citation>
    <scope>NUCLEOTIDE SEQUENCE [LARGE SCALE GENOMIC DNA]</scope>
    <source>
        <strain evidence="10">RSA 468</strain>
    </source>
</reference>
<keyword evidence="2 9" id="KW-0808">Transferase</keyword>